<name>A0A6A3MX06_9STRA</name>
<comment type="caution">
    <text evidence="2">The sequence shown here is derived from an EMBL/GenBank/DDBJ whole genome shotgun (WGS) entry which is preliminary data.</text>
</comment>
<reference evidence="2 3" key="1">
    <citation type="submission" date="2018-09" db="EMBL/GenBank/DDBJ databases">
        <title>Genomic investigation of the strawberry pathogen Phytophthora fragariae indicates pathogenicity is determined by transcriptional variation in three key races.</title>
        <authorList>
            <person name="Adams T.M."/>
            <person name="Armitage A.D."/>
            <person name="Sobczyk M.K."/>
            <person name="Bates H.J."/>
            <person name="Dunwell J.M."/>
            <person name="Nellist C.F."/>
            <person name="Harrison R.J."/>
        </authorList>
    </citation>
    <scope>NUCLEOTIDE SEQUENCE [LARGE SCALE GENOMIC DNA]</scope>
    <source>
        <strain evidence="2 3">SCRP324</strain>
    </source>
</reference>
<gene>
    <name evidence="2" type="ORF">PR002_g8529</name>
</gene>
<feature type="region of interest" description="Disordered" evidence="1">
    <location>
        <begin position="63"/>
        <end position="94"/>
    </location>
</feature>
<proteinExistence type="predicted"/>
<dbReference type="Proteomes" id="UP000435112">
    <property type="component" value="Unassembled WGS sequence"/>
</dbReference>
<accession>A0A6A3MX06</accession>
<feature type="compositionally biased region" description="Basic and acidic residues" evidence="1">
    <location>
        <begin position="70"/>
        <end position="86"/>
    </location>
</feature>
<protein>
    <submittedName>
        <fullName evidence="2">Uncharacterized protein</fullName>
    </submittedName>
</protein>
<sequence>MAPYYGADCIGQPIVSRRQTLLVRKESCCEASTPSNNAKLGISAVCSTYQNLRCARSQENATLQLQNKSPQEKRCNSTADKGDPSLRHARPYQTSFRRPRNLLLKIMLT</sequence>
<dbReference type="EMBL" id="QXFU01000431">
    <property type="protein sequence ID" value="KAE9033707.1"/>
    <property type="molecule type" value="Genomic_DNA"/>
</dbReference>
<dbReference type="AlphaFoldDB" id="A0A6A3MX06"/>
<evidence type="ECO:0000256" key="1">
    <source>
        <dbReference type="SAM" id="MobiDB-lite"/>
    </source>
</evidence>
<evidence type="ECO:0000313" key="3">
    <source>
        <dbReference type="Proteomes" id="UP000435112"/>
    </source>
</evidence>
<evidence type="ECO:0000313" key="2">
    <source>
        <dbReference type="EMBL" id="KAE9033707.1"/>
    </source>
</evidence>
<organism evidence="2 3">
    <name type="scientific">Phytophthora rubi</name>
    <dbReference type="NCBI Taxonomy" id="129364"/>
    <lineage>
        <taxon>Eukaryota</taxon>
        <taxon>Sar</taxon>
        <taxon>Stramenopiles</taxon>
        <taxon>Oomycota</taxon>
        <taxon>Peronosporomycetes</taxon>
        <taxon>Peronosporales</taxon>
        <taxon>Peronosporaceae</taxon>
        <taxon>Phytophthora</taxon>
    </lineage>
</organism>